<dbReference type="EMBL" id="GBXM01034581">
    <property type="protein sequence ID" value="JAH73996.1"/>
    <property type="molecule type" value="Transcribed_RNA"/>
</dbReference>
<sequence>MDLIMTSHLRLKHRH</sequence>
<organism evidence="1">
    <name type="scientific">Anguilla anguilla</name>
    <name type="common">European freshwater eel</name>
    <name type="synonym">Muraena anguilla</name>
    <dbReference type="NCBI Taxonomy" id="7936"/>
    <lineage>
        <taxon>Eukaryota</taxon>
        <taxon>Metazoa</taxon>
        <taxon>Chordata</taxon>
        <taxon>Craniata</taxon>
        <taxon>Vertebrata</taxon>
        <taxon>Euteleostomi</taxon>
        <taxon>Actinopterygii</taxon>
        <taxon>Neopterygii</taxon>
        <taxon>Teleostei</taxon>
        <taxon>Anguilliformes</taxon>
        <taxon>Anguillidae</taxon>
        <taxon>Anguilla</taxon>
    </lineage>
</organism>
<reference evidence="1" key="2">
    <citation type="journal article" date="2015" name="Fish Shellfish Immunol.">
        <title>Early steps in the European eel (Anguilla anguilla)-Vibrio vulnificus interaction in the gills: Role of the RtxA13 toxin.</title>
        <authorList>
            <person name="Callol A."/>
            <person name="Pajuelo D."/>
            <person name="Ebbesson L."/>
            <person name="Teles M."/>
            <person name="MacKenzie S."/>
            <person name="Amaro C."/>
        </authorList>
    </citation>
    <scope>NUCLEOTIDE SEQUENCE</scope>
</reference>
<name>A0A0E9V7M1_ANGAN</name>
<evidence type="ECO:0000313" key="1">
    <source>
        <dbReference type="EMBL" id="JAH73996.1"/>
    </source>
</evidence>
<proteinExistence type="predicted"/>
<accession>A0A0E9V7M1</accession>
<reference evidence="1" key="1">
    <citation type="submission" date="2014-11" db="EMBL/GenBank/DDBJ databases">
        <authorList>
            <person name="Amaro Gonzalez C."/>
        </authorList>
    </citation>
    <scope>NUCLEOTIDE SEQUENCE</scope>
</reference>
<protein>
    <submittedName>
        <fullName evidence="1">Uncharacterized protein</fullName>
    </submittedName>
</protein>